<keyword evidence="3" id="KW-1185">Reference proteome</keyword>
<dbReference type="InterPro" id="IPR058548">
    <property type="entry name" value="MlaB-like_STAS"/>
</dbReference>
<sequence>MIMFQPGASLTFDNAKTALDAGLQAIAGGQTDIDFSSLVTVDSAAVATMLAWQRIAVSKAVSLSFRNIPANLLSLISLYDVTALIAPNIVRADLPHH</sequence>
<comment type="caution">
    <text evidence="2">The sequence shown here is derived from an EMBL/GenBank/DDBJ whole genome shotgun (WGS) entry which is preliminary data.</text>
</comment>
<dbReference type="SUPFAM" id="SSF52091">
    <property type="entry name" value="SpoIIaa-like"/>
    <property type="match status" value="1"/>
</dbReference>
<protein>
    <submittedName>
        <fullName evidence="2">Phospholipid transport system transporter-binding protein</fullName>
    </submittedName>
</protein>
<evidence type="ECO:0000313" key="2">
    <source>
        <dbReference type="EMBL" id="TDN94001.1"/>
    </source>
</evidence>
<dbReference type="EMBL" id="SNWF01000004">
    <property type="protein sequence ID" value="TDN94001.1"/>
    <property type="molecule type" value="Genomic_DNA"/>
</dbReference>
<dbReference type="InterPro" id="IPR036513">
    <property type="entry name" value="STAS_dom_sf"/>
</dbReference>
<evidence type="ECO:0000259" key="1">
    <source>
        <dbReference type="Pfam" id="PF13466"/>
    </source>
</evidence>
<proteinExistence type="predicted"/>
<gene>
    <name evidence="2" type="ORF">EV677_0541</name>
</gene>
<evidence type="ECO:0000313" key="3">
    <source>
        <dbReference type="Proteomes" id="UP000294737"/>
    </source>
</evidence>
<dbReference type="Proteomes" id="UP000294737">
    <property type="component" value="Unassembled WGS sequence"/>
</dbReference>
<name>A0A4R6GGE6_9BURK</name>
<dbReference type="AlphaFoldDB" id="A0A4R6GGE6"/>
<feature type="domain" description="MlaB-like STAS" evidence="1">
    <location>
        <begin position="9"/>
        <end position="81"/>
    </location>
</feature>
<accession>A0A4R6GGE6</accession>
<organism evidence="2 3">
    <name type="scientific">Herminiimonas fonticola</name>
    <dbReference type="NCBI Taxonomy" id="303380"/>
    <lineage>
        <taxon>Bacteria</taxon>
        <taxon>Pseudomonadati</taxon>
        <taxon>Pseudomonadota</taxon>
        <taxon>Betaproteobacteria</taxon>
        <taxon>Burkholderiales</taxon>
        <taxon>Oxalobacteraceae</taxon>
        <taxon>Herminiimonas</taxon>
    </lineage>
</organism>
<dbReference type="Pfam" id="PF13466">
    <property type="entry name" value="STAS_2"/>
    <property type="match status" value="1"/>
</dbReference>
<reference evidence="2 3" key="1">
    <citation type="submission" date="2019-03" db="EMBL/GenBank/DDBJ databases">
        <title>Genomic Encyclopedia of Type Strains, Phase IV (KMG-IV): sequencing the most valuable type-strain genomes for metagenomic binning, comparative biology and taxonomic classification.</title>
        <authorList>
            <person name="Goeker M."/>
        </authorList>
    </citation>
    <scope>NUCLEOTIDE SEQUENCE [LARGE SCALE GENOMIC DNA]</scope>
    <source>
        <strain evidence="2 3">DSM 18555</strain>
    </source>
</reference>
<dbReference type="Gene3D" id="3.30.750.24">
    <property type="entry name" value="STAS domain"/>
    <property type="match status" value="1"/>
</dbReference>